<accession>A0A0R3KXM9</accession>
<proteinExistence type="predicted"/>
<evidence type="ECO:0000313" key="2">
    <source>
        <dbReference type="EMBL" id="KRR12764.1"/>
    </source>
</evidence>
<evidence type="ECO:0000313" key="3">
    <source>
        <dbReference type="Proteomes" id="UP000051913"/>
    </source>
</evidence>
<dbReference type="EMBL" id="LLXX01000025">
    <property type="protein sequence ID" value="KRR12764.1"/>
    <property type="molecule type" value="Genomic_DNA"/>
</dbReference>
<organism evidence="2 3">
    <name type="scientific">Bradyrhizobium valentinum</name>
    <dbReference type="NCBI Taxonomy" id="1518501"/>
    <lineage>
        <taxon>Bacteria</taxon>
        <taxon>Pseudomonadati</taxon>
        <taxon>Pseudomonadota</taxon>
        <taxon>Alphaproteobacteria</taxon>
        <taxon>Hyphomicrobiales</taxon>
        <taxon>Nitrobacteraceae</taxon>
        <taxon>Bradyrhizobium</taxon>
    </lineage>
</organism>
<evidence type="ECO:0000256" key="1">
    <source>
        <dbReference type="SAM" id="Phobius"/>
    </source>
</evidence>
<reference evidence="2 3" key="1">
    <citation type="submission" date="2014-03" db="EMBL/GenBank/DDBJ databases">
        <title>Bradyrhizobium valentinum sp. nov., isolated from effective nodules of Lupinus mariae-josephae, a lupine endemic of basic-lime soils in Eastern Spain.</title>
        <authorList>
            <person name="Duran D."/>
            <person name="Rey L."/>
            <person name="Navarro A."/>
            <person name="Busquets A."/>
            <person name="Imperial J."/>
            <person name="Ruiz-Argueso T."/>
        </authorList>
    </citation>
    <scope>NUCLEOTIDE SEQUENCE [LARGE SCALE GENOMIC DNA]</scope>
    <source>
        <strain evidence="2 3">LmjM3</strain>
    </source>
</reference>
<dbReference type="OrthoDB" id="8421744at2"/>
<dbReference type="AlphaFoldDB" id="A0A0R3KXM9"/>
<keyword evidence="1" id="KW-0472">Membrane</keyword>
<evidence type="ECO:0008006" key="4">
    <source>
        <dbReference type="Google" id="ProtNLM"/>
    </source>
</evidence>
<feature type="transmembrane region" description="Helical" evidence="1">
    <location>
        <begin position="108"/>
        <end position="126"/>
    </location>
</feature>
<feature type="transmembrane region" description="Helical" evidence="1">
    <location>
        <begin position="78"/>
        <end position="96"/>
    </location>
</feature>
<gene>
    <name evidence="2" type="ORF">CP49_08860</name>
</gene>
<feature type="transmembrane region" description="Helical" evidence="1">
    <location>
        <begin position="132"/>
        <end position="150"/>
    </location>
</feature>
<keyword evidence="3" id="KW-1185">Reference proteome</keyword>
<comment type="caution">
    <text evidence="2">The sequence shown here is derived from an EMBL/GenBank/DDBJ whole genome shotgun (WGS) entry which is preliminary data.</text>
</comment>
<name>A0A0R3KXM9_9BRAD</name>
<keyword evidence="1" id="KW-1133">Transmembrane helix</keyword>
<protein>
    <recommendedName>
        <fullName evidence="4">Membrane transporter protein</fullName>
    </recommendedName>
</protein>
<sequence>MIGHELDRLTDNERRLLDVASVAGEDFSAALVAAGLSDDAIDVERDNHVSQITDGADEVAARAKCDIHGVPKTEQRGLVQPFIAAMQIFALVLLLLQNDLSSKVLVQFVASIPALLAGAALGIFAFRCVNEASFRRIILTMLLFSGLLLAL</sequence>
<keyword evidence="1" id="KW-0812">Transmembrane</keyword>
<dbReference type="Proteomes" id="UP000051913">
    <property type="component" value="Unassembled WGS sequence"/>
</dbReference>